<organism evidence="1 2">
    <name type="scientific">Stylosanthes scabra</name>
    <dbReference type="NCBI Taxonomy" id="79078"/>
    <lineage>
        <taxon>Eukaryota</taxon>
        <taxon>Viridiplantae</taxon>
        <taxon>Streptophyta</taxon>
        <taxon>Embryophyta</taxon>
        <taxon>Tracheophyta</taxon>
        <taxon>Spermatophyta</taxon>
        <taxon>Magnoliopsida</taxon>
        <taxon>eudicotyledons</taxon>
        <taxon>Gunneridae</taxon>
        <taxon>Pentapetalae</taxon>
        <taxon>rosids</taxon>
        <taxon>fabids</taxon>
        <taxon>Fabales</taxon>
        <taxon>Fabaceae</taxon>
        <taxon>Papilionoideae</taxon>
        <taxon>50 kb inversion clade</taxon>
        <taxon>dalbergioids sensu lato</taxon>
        <taxon>Dalbergieae</taxon>
        <taxon>Pterocarpus clade</taxon>
        <taxon>Stylosanthes</taxon>
    </lineage>
</organism>
<proteinExistence type="predicted"/>
<dbReference type="EMBL" id="JASCZI010151292">
    <property type="protein sequence ID" value="MED6171769.1"/>
    <property type="molecule type" value="Genomic_DNA"/>
</dbReference>
<dbReference type="Proteomes" id="UP001341840">
    <property type="component" value="Unassembled WGS sequence"/>
</dbReference>
<keyword evidence="2" id="KW-1185">Reference proteome</keyword>
<name>A0ABU6VE28_9FABA</name>
<evidence type="ECO:0000313" key="2">
    <source>
        <dbReference type="Proteomes" id="UP001341840"/>
    </source>
</evidence>
<gene>
    <name evidence="1" type="ORF">PIB30_043827</name>
</gene>
<sequence length="139" mass="16885">MPLLHDRGEQIHHRGYFTDEVGAVKCWMGEEWKGETQDEVHVAELESAVQFLLEDMNMSIEDIVMVSNRKDVVDWLQGQVTTCWETRFLRNKLMNFKLQFPEVEVIYKQENEFVSRARWEVLAKEYRNRWIKWEDNEMW</sequence>
<evidence type="ECO:0008006" key="3">
    <source>
        <dbReference type="Google" id="ProtNLM"/>
    </source>
</evidence>
<protein>
    <recommendedName>
        <fullName evidence="3">RNase H type-1 domain-containing protein</fullName>
    </recommendedName>
</protein>
<accession>A0ABU6VE28</accession>
<comment type="caution">
    <text evidence="1">The sequence shown here is derived from an EMBL/GenBank/DDBJ whole genome shotgun (WGS) entry which is preliminary data.</text>
</comment>
<evidence type="ECO:0000313" key="1">
    <source>
        <dbReference type="EMBL" id="MED6171769.1"/>
    </source>
</evidence>
<reference evidence="1 2" key="1">
    <citation type="journal article" date="2023" name="Plants (Basel)">
        <title>Bridging the Gap: Combining Genomics and Transcriptomics Approaches to Understand Stylosanthes scabra, an Orphan Legume from the Brazilian Caatinga.</title>
        <authorList>
            <person name="Ferreira-Neto J.R.C."/>
            <person name="da Silva M.D."/>
            <person name="Binneck E."/>
            <person name="de Melo N.F."/>
            <person name="da Silva R.H."/>
            <person name="de Melo A.L.T.M."/>
            <person name="Pandolfi V."/>
            <person name="Bustamante F.O."/>
            <person name="Brasileiro-Vidal A.C."/>
            <person name="Benko-Iseppon A.M."/>
        </authorList>
    </citation>
    <scope>NUCLEOTIDE SEQUENCE [LARGE SCALE GENOMIC DNA]</scope>
    <source>
        <tissue evidence="1">Leaves</tissue>
    </source>
</reference>